<dbReference type="AlphaFoldDB" id="A0A3S1CAF0"/>
<feature type="transmembrane region" description="Helical" evidence="5">
    <location>
        <begin position="268"/>
        <end position="293"/>
    </location>
</feature>
<feature type="domain" description="ABC-2 type transporter transmembrane" evidence="6">
    <location>
        <begin position="19"/>
        <end position="413"/>
    </location>
</feature>
<dbReference type="InterPro" id="IPR013525">
    <property type="entry name" value="ABC2_TM"/>
</dbReference>
<proteinExistence type="predicted"/>
<evidence type="ECO:0000256" key="1">
    <source>
        <dbReference type="ARBA" id="ARBA00004141"/>
    </source>
</evidence>
<dbReference type="InterPro" id="IPR052902">
    <property type="entry name" value="ABC-2_transporter"/>
</dbReference>
<keyword evidence="2 5" id="KW-0812">Transmembrane</keyword>
<keyword evidence="3 5" id="KW-1133">Transmembrane helix</keyword>
<evidence type="ECO:0000256" key="5">
    <source>
        <dbReference type="SAM" id="Phobius"/>
    </source>
</evidence>
<sequence>MGPFFKKDLLILWRERYDTLVMTIIFLIMIIILGYTTSSWVEKKNESLQMTVAIVNEDNDPSGLIAFKNAIASSSLTSEAQASLGLQAEQRLPAKSLIQILDSIDFVKSIPMDQDAAMQALKNKEITAMINIPAGFTLATLNKMLLDDGEGGSKITLTADQRGSMSVDVLQDVVNEFMQQVNLQTAIDHALVTKVDQYSKMDQTLTLGGREQIAGIEPLGSFQYYTFAISIIASLILAQTVALKAITEKREHVFNRILVTGSHPARYLFGKAGSIFCVTFVQFALLIVASQFIFDLFPNRSIKFWFGMVFILVLYSLCVAALTMLFTSLTFRIKESAATGILTLIIMVIGCAGGSFTPIYILPDWIKYVGEWTPNGLSLSIFISWIQHDNLASLTVPFLRLGLLCIVMIVMSSLLFPRRGRI</sequence>
<evidence type="ECO:0000259" key="6">
    <source>
        <dbReference type="Pfam" id="PF12698"/>
    </source>
</evidence>
<dbReference type="PANTHER" id="PTHR43027:SF1">
    <property type="entry name" value="DOXORUBICIN RESISTANCE ABC TRANSPORTER PERMEASE PROTEIN DRRC-RELATED"/>
    <property type="match status" value="1"/>
</dbReference>
<evidence type="ECO:0000256" key="4">
    <source>
        <dbReference type="ARBA" id="ARBA00023136"/>
    </source>
</evidence>
<name>A0A3S1CAF0_9BACL</name>
<dbReference type="PANTHER" id="PTHR43027">
    <property type="entry name" value="DOXORUBICIN RESISTANCE ABC TRANSPORTER PERMEASE PROTEIN DRRC-RELATED"/>
    <property type="match status" value="1"/>
</dbReference>
<dbReference type="RefSeq" id="WP_127191328.1">
    <property type="nucleotide sequence ID" value="NZ_RZNY01000004.1"/>
</dbReference>
<evidence type="ECO:0000256" key="2">
    <source>
        <dbReference type="ARBA" id="ARBA00022692"/>
    </source>
</evidence>
<feature type="transmembrane region" description="Helical" evidence="5">
    <location>
        <begin position="224"/>
        <end position="247"/>
    </location>
</feature>
<protein>
    <submittedName>
        <fullName evidence="7">ABC transporter permease</fullName>
    </submittedName>
</protein>
<gene>
    <name evidence="7" type="ORF">EJP82_07015</name>
</gene>
<dbReference type="Pfam" id="PF12698">
    <property type="entry name" value="ABC2_membrane_3"/>
    <property type="match status" value="1"/>
</dbReference>
<dbReference type="OrthoDB" id="3078158at2"/>
<dbReference type="Gene3D" id="3.40.1710.10">
    <property type="entry name" value="abc type-2 transporter like domain"/>
    <property type="match status" value="1"/>
</dbReference>
<feature type="transmembrane region" description="Helical" evidence="5">
    <location>
        <begin position="20"/>
        <end position="41"/>
    </location>
</feature>
<comment type="caution">
    <text evidence="7">The sequence shown here is derived from an EMBL/GenBank/DDBJ whole genome shotgun (WGS) entry which is preliminary data.</text>
</comment>
<evidence type="ECO:0000313" key="7">
    <source>
        <dbReference type="EMBL" id="RUT47450.1"/>
    </source>
</evidence>
<comment type="subcellular location">
    <subcellularLocation>
        <location evidence="1">Membrane</location>
        <topology evidence="1">Multi-pass membrane protein</topology>
    </subcellularLocation>
</comment>
<dbReference type="GO" id="GO:0140359">
    <property type="term" value="F:ABC-type transporter activity"/>
    <property type="evidence" value="ECO:0007669"/>
    <property type="project" value="InterPro"/>
</dbReference>
<dbReference type="GO" id="GO:0016020">
    <property type="term" value="C:membrane"/>
    <property type="evidence" value="ECO:0007669"/>
    <property type="project" value="UniProtKB-SubCell"/>
</dbReference>
<feature type="transmembrane region" description="Helical" evidence="5">
    <location>
        <begin position="305"/>
        <end position="329"/>
    </location>
</feature>
<keyword evidence="4 5" id="KW-0472">Membrane</keyword>
<evidence type="ECO:0000313" key="8">
    <source>
        <dbReference type="Proteomes" id="UP000279446"/>
    </source>
</evidence>
<evidence type="ECO:0000256" key="3">
    <source>
        <dbReference type="ARBA" id="ARBA00022989"/>
    </source>
</evidence>
<feature type="transmembrane region" description="Helical" evidence="5">
    <location>
        <begin position="398"/>
        <end position="416"/>
    </location>
</feature>
<accession>A0A3S1CAF0</accession>
<feature type="transmembrane region" description="Helical" evidence="5">
    <location>
        <begin position="341"/>
        <end position="362"/>
    </location>
</feature>
<keyword evidence="8" id="KW-1185">Reference proteome</keyword>
<dbReference type="EMBL" id="RZNY01000004">
    <property type="protein sequence ID" value="RUT47450.1"/>
    <property type="molecule type" value="Genomic_DNA"/>
</dbReference>
<dbReference type="Proteomes" id="UP000279446">
    <property type="component" value="Unassembled WGS sequence"/>
</dbReference>
<organism evidence="7 8">
    <name type="scientific">Paenibacillus anaericanus</name>
    <dbReference type="NCBI Taxonomy" id="170367"/>
    <lineage>
        <taxon>Bacteria</taxon>
        <taxon>Bacillati</taxon>
        <taxon>Bacillota</taxon>
        <taxon>Bacilli</taxon>
        <taxon>Bacillales</taxon>
        <taxon>Paenibacillaceae</taxon>
        <taxon>Paenibacillus</taxon>
    </lineage>
</organism>
<reference evidence="7 8" key="1">
    <citation type="submission" date="2018-12" db="EMBL/GenBank/DDBJ databases">
        <authorList>
            <person name="Sun L."/>
            <person name="Chen Z."/>
        </authorList>
    </citation>
    <scope>NUCLEOTIDE SEQUENCE [LARGE SCALE GENOMIC DNA]</scope>
    <source>
        <strain evidence="7 8">DSM 15890</strain>
    </source>
</reference>